<organism evidence="1 2">
    <name type="scientific">Bionectria ochroleuca</name>
    <name type="common">Gliocladium roseum</name>
    <dbReference type="NCBI Taxonomy" id="29856"/>
    <lineage>
        <taxon>Eukaryota</taxon>
        <taxon>Fungi</taxon>
        <taxon>Dikarya</taxon>
        <taxon>Ascomycota</taxon>
        <taxon>Pezizomycotina</taxon>
        <taxon>Sordariomycetes</taxon>
        <taxon>Hypocreomycetidae</taxon>
        <taxon>Hypocreales</taxon>
        <taxon>Bionectriaceae</taxon>
        <taxon>Clonostachys</taxon>
    </lineage>
</organism>
<evidence type="ECO:0000313" key="2">
    <source>
        <dbReference type="Proteomes" id="UP000766486"/>
    </source>
</evidence>
<proteinExistence type="predicted"/>
<gene>
    <name evidence="1" type="ORF">CLO192961_LOCUS328610</name>
</gene>
<accession>A0ABY6UM29</accession>
<name>A0ABY6UM29_BIOOC</name>
<reference evidence="1 2" key="1">
    <citation type="submission" date="2019-06" db="EMBL/GenBank/DDBJ databases">
        <authorList>
            <person name="Broberg M."/>
        </authorList>
    </citation>
    <scope>NUCLEOTIDE SEQUENCE [LARGE SCALE GENOMIC DNA]</scope>
</reference>
<dbReference type="EMBL" id="CABFNS010000851">
    <property type="protein sequence ID" value="VUC32367.1"/>
    <property type="molecule type" value="Genomic_DNA"/>
</dbReference>
<evidence type="ECO:0000313" key="1">
    <source>
        <dbReference type="EMBL" id="VUC32367.1"/>
    </source>
</evidence>
<sequence length="117" mass="13340">MGFARYKNWFKDDHELEGGGYDVRPLTVDVPRGDDVEAADVGAAVLSIPKFHHFYFRVYLDIASEGTHVHRHIEEVTVIPDWDLHQASKKAWEKDLQQCGMPEGKIIHSAMSFKCSL</sequence>
<keyword evidence="2" id="KW-1185">Reference proteome</keyword>
<protein>
    <submittedName>
        <fullName evidence="1">Uncharacterized protein</fullName>
    </submittedName>
</protein>
<dbReference type="Proteomes" id="UP000766486">
    <property type="component" value="Unassembled WGS sequence"/>
</dbReference>
<comment type="caution">
    <text evidence="1">The sequence shown here is derived from an EMBL/GenBank/DDBJ whole genome shotgun (WGS) entry which is preliminary data.</text>
</comment>